<evidence type="ECO:0000256" key="6">
    <source>
        <dbReference type="SAM" id="MobiDB-lite"/>
    </source>
</evidence>
<sequence>MADHSMPVASHPDDDHDIQYQQVMTAQLAASPQDALLPPSAPVHDSRPTTTPMVNGTGPRRPAGQGHEGDEAPSQVDTGLERPLSLPIGQRAEMGDLAPSPLPEPSVLVNQPEPGAYDVARTAGRASSEQATPLQWMMRLGDFFQRISSTAVSGSAGTQRAVLHQEMRTSWPPTNASMEGAPWATSSTSPSLMPPGTAQHLQNVSPLLQPPRSTNTTQHGAPSDGTSESLHREDVQAEVKRQLAGVMTQLQEERRKSEEALAQAQAMRMQLEMERAGRSRTDGLHDGNPMYAVDGNNSMDGQHVKMEGRDARANALLPSGRELMGAQQGTEPMHAGTVGRLNPSGSGIALGGGDVGWASQGDLLGILGGEDNLMDYLSNRKYYLALVGIWLMDQVHNLGSQQVNCEDFVKHMGLVVWVDNLLDYRSNRKYYLVITIMMSTVYSIREYLMYVSLHLYLSYLHHQFLSPNKAPGNSSTSMSSSERVLLSMARGIEELLNKNQSASGLKQGQPETVKPGVHDLPKLDEYAPETAAIDLINWMTHISPILEDISDTSGAWWGETLRQASQWYQAFAAASPLQRLQMKPRATGLLLKPEWSRVERRAAAMLLSAVPEAQRRDIITHGDVTALGVMCRILTVYQPGNKQEKTLILRNLEAPPECQSSMQAVEGLRKWLLWLKRARSIGIVEPDASILMRGLDRLSQDVIRADHELAFRVSLMRASLQVDNNPQPHTVLQYHQHLLAELETHVRTMAGDATTSTTSPPRVKGVSASSTPTNNESPKNQGPPTTTPPDVCKFYLKDKGCTRGNKCRYKHTMAGLPKEAKKSKCLACGSTSHRVKDCSVPGVKRKDKDTTEGGGNPSSSSSSTTPVTLPNEGASGQDKAAARPLRAITFEPSETAEVKTLMERALDEIKKMRVLRMTCDTIGQAVRGALLDSGATHALRGATAEERATARTVDVVLAGEGRASMKQTDAGTLLVDDKTPGLQTIVPLGRLIKSLGYSLSWDANGCWLVCPDGAKEELSLRNGCPEIGDERGLRLIEELENQVRDVTQASAKNLQEQKVSWWMAMLRYVETREVMCAQEAWRKAAFLKAISEEEMMSYHDLEDISPWERLKGLPVNRRRRKRLSRSSTWILRWISHRATSRSNMVVGWKT</sequence>
<dbReference type="InterPro" id="IPR000571">
    <property type="entry name" value="Znf_CCCH"/>
</dbReference>
<feature type="compositionally biased region" description="Polar residues" evidence="6">
    <location>
        <begin position="19"/>
        <end position="30"/>
    </location>
</feature>
<proteinExistence type="predicted"/>
<evidence type="ECO:0000256" key="4">
    <source>
        <dbReference type="PROSITE-ProRule" id="PRU00723"/>
    </source>
</evidence>
<dbReference type="GO" id="GO:0008270">
    <property type="term" value="F:zinc ion binding"/>
    <property type="evidence" value="ECO:0007669"/>
    <property type="project" value="UniProtKB-KW"/>
</dbReference>
<name>A0A812LPY2_9DINO</name>
<evidence type="ECO:0000256" key="5">
    <source>
        <dbReference type="SAM" id="Coils"/>
    </source>
</evidence>
<gene>
    <name evidence="8" type="ORF">SNAT2548_LOCUS11475</name>
</gene>
<dbReference type="EMBL" id="CAJNDS010001031">
    <property type="protein sequence ID" value="CAE7244732.1"/>
    <property type="molecule type" value="Genomic_DNA"/>
</dbReference>
<dbReference type="AlphaFoldDB" id="A0A812LPY2"/>
<evidence type="ECO:0000256" key="1">
    <source>
        <dbReference type="ARBA" id="ARBA00022723"/>
    </source>
</evidence>
<evidence type="ECO:0000256" key="3">
    <source>
        <dbReference type="ARBA" id="ARBA00022833"/>
    </source>
</evidence>
<feature type="coiled-coil region" evidence="5">
    <location>
        <begin position="240"/>
        <end position="274"/>
    </location>
</feature>
<feature type="domain" description="C3H1-type" evidence="7">
    <location>
        <begin position="786"/>
        <end position="814"/>
    </location>
</feature>
<evidence type="ECO:0000313" key="9">
    <source>
        <dbReference type="Proteomes" id="UP000604046"/>
    </source>
</evidence>
<feature type="compositionally biased region" description="Polar residues" evidence="6">
    <location>
        <begin position="767"/>
        <end position="784"/>
    </location>
</feature>
<keyword evidence="9" id="KW-1185">Reference proteome</keyword>
<accession>A0A812LPY2</accession>
<dbReference type="OrthoDB" id="423711at2759"/>
<feature type="compositionally biased region" description="Polar residues" evidence="6">
    <location>
        <begin position="199"/>
        <end position="228"/>
    </location>
</feature>
<dbReference type="PROSITE" id="PS50103">
    <property type="entry name" value="ZF_C3H1"/>
    <property type="match status" value="1"/>
</dbReference>
<protein>
    <recommendedName>
        <fullName evidence="7">C3H1-type domain-containing protein</fullName>
    </recommendedName>
</protein>
<evidence type="ECO:0000259" key="7">
    <source>
        <dbReference type="PROSITE" id="PS50103"/>
    </source>
</evidence>
<feature type="region of interest" description="Disordered" evidence="6">
    <location>
        <begin position="170"/>
        <end position="235"/>
    </location>
</feature>
<evidence type="ECO:0000256" key="2">
    <source>
        <dbReference type="ARBA" id="ARBA00022771"/>
    </source>
</evidence>
<comment type="caution">
    <text evidence="8">The sequence shown here is derived from an EMBL/GenBank/DDBJ whole genome shotgun (WGS) entry which is preliminary data.</text>
</comment>
<keyword evidence="1 4" id="KW-0479">Metal-binding</keyword>
<keyword evidence="3 4" id="KW-0862">Zinc</keyword>
<feature type="region of interest" description="Disordered" evidence="6">
    <location>
        <begin position="751"/>
        <end position="791"/>
    </location>
</feature>
<keyword evidence="2 4" id="KW-0863">Zinc-finger</keyword>
<evidence type="ECO:0000313" key="8">
    <source>
        <dbReference type="EMBL" id="CAE7244732.1"/>
    </source>
</evidence>
<feature type="region of interest" description="Disordered" evidence="6">
    <location>
        <begin position="833"/>
        <end position="883"/>
    </location>
</feature>
<dbReference type="Proteomes" id="UP000604046">
    <property type="component" value="Unassembled WGS sequence"/>
</dbReference>
<organism evidence="8 9">
    <name type="scientific">Symbiodinium natans</name>
    <dbReference type="NCBI Taxonomy" id="878477"/>
    <lineage>
        <taxon>Eukaryota</taxon>
        <taxon>Sar</taxon>
        <taxon>Alveolata</taxon>
        <taxon>Dinophyceae</taxon>
        <taxon>Suessiales</taxon>
        <taxon>Symbiodiniaceae</taxon>
        <taxon>Symbiodinium</taxon>
    </lineage>
</organism>
<reference evidence="8" key="1">
    <citation type="submission" date="2021-02" db="EMBL/GenBank/DDBJ databases">
        <authorList>
            <person name="Dougan E. K."/>
            <person name="Rhodes N."/>
            <person name="Thang M."/>
            <person name="Chan C."/>
        </authorList>
    </citation>
    <scope>NUCLEOTIDE SEQUENCE</scope>
</reference>
<keyword evidence="5" id="KW-0175">Coiled coil</keyword>
<feature type="region of interest" description="Disordered" evidence="6">
    <location>
        <begin position="1"/>
        <end position="81"/>
    </location>
</feature>
<dbReference type="InterPro" id="IPR041367">
    <property type="entry name" value="Znf-CCCH_4"/>
</dbReference>
<dbReference type="Pfam" id="PF18044">
    <property type="entry name" value="zf-CCCH_4"/>
    <property type="match status" value="1"/>
</dbReference>
<feature type="zinc finger region" description="C3H1-type" evidence="4">
    <location>
        <begin position="786"/>
        <end position="814"/>
    </location>
</feature>